<sequence>MEYGKDYGKAEMMAVAIIREIQDGDIVFHGLASPTPMVAMKAAKALGKDFTYVTLSDGVDHNWQNPPYVASTLTANTYEGSVATFGLDEIFDLYASGKGDIAFLSCLQMDKSGRIAMSVLGGKDYDHPKLRGPGGAGSATLTPVTKRTIIWKPQHDTRTFVPHVQFATTAPAVDKPFTVITPLCIFRKPAGEKFLKLDCIFPYTTVEEVKANTGWEIEETDVPVVPPPTEEELKALKKVDPNGILYYEFK</sequence>
<dbReference type="HOGENOM" id="CLU_069088_0_0_9"/>
<gene>
    <name evidence="2" type="ordered locus">Slip_1192</name>
</gene>
<dbReference type="Proteomes" id="UP000000378">
    <property type="component" value="Chromosome"/>
</dbReference>
<dbReference type="Pfam" id="PF01144">
    <property type="entry name" value="CoA_trans"/>
    <property type="match status" value="1"/>
</dbReference>
<organism evidence="2 3">
    <name type="scientific">Syntrophothermus lipocalidus (strain DSM 12680 / TGB-C1)</name>
    <dbReference type="NCBI Taxonomy" id="643648"/>
    <lineage>
        <taxon>Bacteria</taxon>
        <taxon>Bacillati</taxon>
        <taxon>Bacillota</taxon>
        <taxon>Clostridia</taxon>
        <taxon>Eubacteriales</taxon>
        <taxon>Syntrophomonadaceae</taxon>
        <taxon>Syntrophothermus</taxon>
    </lineage>
</organism>
<evidence type="ECO:0000313" key="3">
    <source>
        <dbReference type="Proteomes" id="UP000000378"/>
    </source>
</evidence>
<dbReference type="OrthoDB" id="9805230at2"/>
<dbReference type="PANTHER" id="PTHR43293:SF3">
    <property type="entry name" value="CHOLESTEROL RING-CLEAVING HYDROLASE IPDB SUBUNIT"/>
    <property type="match status" value="1"/>
</dbReference>
<keyword evidence="2" id="KW-0808">Transferase</keyword>
<dbReference type="InterPro" id="IPR037171">
    <property type="entry name" value="NagB/RpiA_transferase-like"/>
</dbReference>
<dbReference type="InterPro" id="IPR004165">
    <property type="entry name" value="CoA_trans_fam_I"/>
</dbReference>
<dbReference type="SMART" id="SM00882">
    <property type="entry name" value="CoA_trans"/>
    <property type="match status" value="1"/>
</dbReference>
<accession>D7CMN0</accession>
<keyword evidence="3" id="KW-1185">Reference proteome</keyword>
<dbReference type="PANTHER" id="PTHR43293">
    <property type="entry name" value="ACETATE COA-TRANSFERASE YDIF"/>
    <property type="match status" value="1"/>
</dbReference>
<dbReference type="RefSeq" id="WP_013175367.1">
    <property type="nucleotide sequence ID" value="NC_014220.1"/>
</dbReference>
<reference evidence="3" key="1">
    <citation type="journal article" date="2010" name="Stand. Genomic Sci.">
        <title>Complete genome sequence of Syntrophothermus lipocalidus type strain (TGB-C1T).</title>
        <authorList>
            <consortium name="US DOE Joint Genome Institute (JGI-PGF)"/>
            <person name="Djao O."/>
            <person name="Zhang X."/>
            <person name="Lucas S."/>
            <person name="Lapidus A."/>
            <person name="Glavina Del Rio T."/>
            <person name="Nolan M."/>
            <person name="Tice H."/>
            <person name="Cheng J."/>
            <person name="Han C."/>
            <person name="Tapia R."/>
            <person name="Goodwin L."/>
            <person name="Pitluck S."/>
            <person name="Liolios K."/>
            <person name="Ivanova N."/>
            <person name="Mavromatis K."/>
            <person name="Mikhailova N."/>
            <person name="Ovchinnikova G."/>
            <person name="Pati A."/>
            <person name="Brambilla E."/>
            <person name="Chen A."/>
            <person name="Palaniappan K."/>
            <person name="Land M."/>
            <person name="Hauser L."/>
            <person name="Chang Y."/>
            <person name="Jeffries C."/>
            <person name="Rohde M."/>
            <person name="Sikorski J."/>
            <person name="Spring S."/>
            <person name="Goker M."/>
            <person name="Detter J."/>
            <person name="Woyke T."/>
            <person name="Bristow J."/>
            <person name="Eisen J."/>
            <person name="Markowitz V."/>
            <person name="Hugenholtz P."/>
            <person name="Kyrpides N."/>
            <person name="Klenk H."/>
        </authorList>
    </citation>
    <scope>NUCLEOTIDE SEQUENCE [LARGE SCALE GENOMIC DNA]</scope>
    <source>
        <strain evidence="3">DSM 12680 / TGB-C1</strain>
    </source>
</reference>
<protein>
    <submittedName>
        <fullName evidence="2">Coenzyme A transferase</fullName>
    </submittedName>
</protein>
<dbReference type="EMBL" id="CP002048">
    <property type="protein sequence ID" value="ADI01965.1"/>
    <property type="molecule type" value="Genomic_DNA"/>
</dbReference>
<name>D7CMN0_SYNLT</name>
<dbReference type="eggNOG" id="COG2057">
    <property type="taxonomic scope" value="Bacteria"/>
</dbReference>
<reference evidence="2 3" key="2">
    <citation type="journal article" date="2010" name="Stand. Genomic Sci.">
        <title>Complete genome sequence of Syntrophothermus lipocalidus type strain (TGB-C1).</title>
        <authorList>
            <person name="Djao O.D."/>
            <person name="Zhang X."/>
            <person name="Lucas S."/>
            <person name="Lapidus A."/>
            <person name="Del Rio T.G."/>
            <person name="Nolan M."/>
            <person name="Tice H."/>
            <person name="Cheng J.F."/>
            <person name="Han C."/>
            <person name="Tapia R."/>
            <person name="Goodwin L."/>
            <person name="Pitluck S."/>
            <person name="Liolios K."/>
            <person name="Ivanova N."/>
            <person name="Mavromatis K."/>
            <person name="Mikhailova N."/>
            <person name="Ovchinnikova G."/>
            <person name="Pati A."/>
            <person name="Brambilla E."/>
            <person name="Chen A."/>
            <person name="Palaniappan K."/>
            <person name="Land M."/>
            <person name="Hauser L."/>
            <person name="Chang Y.J."/>
            <person name="Jeffries C.D."/>
            <person name="Rohde M."/>
            <person name="Sikorski J."/>
            <person name="Spring S."/>
            <person name="Goker M."/>
            <person name="Detter J.C."/>
            <person name="Woyke T."/>
            <person name="Bristow J."/>
            <person name="Eisen J.A."/>
            <person name="Markowitz V."/>
            <person name="Hugenholtz P."/>
            <person name="Kyrpides N.C."/>
            <person name="Klenk H.P."/>
        </authorList>
    </citation>
    <scope>NUCLEOTIDE SEQUENCE [LARGE SCALE GENOMIC DNA]</scope>
    <source>
        <strain evidence="3">DSM 12680 / TGB-C1</strain>
    </source>
</reference>
<dbReference type="GO" id="GO:0008410">
    <property type="term" value="F:CoA-transferase activity"/>
    <property type="evidence" value="ECO:0007669"/>
    <property type="project" value="InterPro"/>
</dbReference>
<dbReference type="KEGG" id="slp:Slip_1192"/>
<evidence type="ECO:0000313" key="2">
    <source>
        <dbReference type="EMBL" id="ADI01965.1"/>
    </source>
</evidence>
<dbReference type="STRING" id="643648.Slip_1192"/>
<dbReference type="Gene3D" id="3.40.1080.10">
    <property type="entry name" value="Glutaconate Coenzyme A-transferase"/>
    <property type="match status" value="1"/>
</dbReference>
<comment type="similarity">
    <text evidence="1">Belongs to the 3-oxoacid CoA-transferase subunit B family.</text>
</comment>
<evidence type="ECO:0000256" key="1">
    <source>
        <dbReference type="ARBA" id="ARBA00007047"/>
    </source>
</evidence>
<dbReference type="SUPFAM" id="SSF100950">
    <property type="entry name" value="NagB/RpiA/CoA transferase-like"/>
    <property type="match status" value="1"/>
</dbReference>
<dbReference type="AlphaFoldDB" id="D7CMN0"/>
<proteinExistence type="inferred from homology"/>